<organism evidence="1 2">
    <name type="scientific">Rotaria magnacalcarata</name>
    <dbReference type="NCBI Taxonomy" id="392030"/>
    <lineage>
        <taxon>Eukaryota</taxon>
        <taxon>Metazoa</taxon>
        <taxon>Spiralia</taxon>
        <taxon>Gnathifera</taxon>
        <taxon>Rotifera</taxon>
        <taxon>Eurotatoria</taxon>
        <taxon>Bdelloidea</taxon>
        <taxon>Philodinida</taxon>
        <taxon>Philodinidae</taxon>
        <taxon>Rotaria</taxon>
    </lineage>
</organism>
<evidence type="ECO:0000313" key="2">
    <source>
        <dbReference type="Proteomes" id="UP000663856"/>
    </source>
</evidence>
<dbReference type="SUPFAM" id="SSF81301">
    <property type="entry name" value="Nucleotidyltransferase"/>
    <property type="match status" value="1"/>
</dbReference>
<accession>A0A816TVF7</accession>
<proteinExistence type="predicted"/>
<sequence>MTSILPKTFTQKLKSKSFIRDLSMFLNKDGPIWLTIKSLAHDLESHKVDYAIIGGLAVYAHGYERTTTDCDILLSKADYEKFMAKLVNLGLEPKFQGARKKNSTGNGDRTRMGKLRQEFHENSTEPTVSWPYATTWAGVSVDVIMEGEYPGDGLIGPVSFPDPKVCQENIDNMKFISLPKLIDLKLTSYKRVPAGRIKDCCDVVELIKTLKLKLSFSSLLDPSVRNEFEQLVRDLEKDEQKTNINEE</sequence>
<dbReference type="InterPro" id="IPR043519">
    <property type="entry name" value="NT_sf"/>
</dbReference>
<dbReference type="AlphaFoldDB" id="A0A816TVF7"/>
<evidence type="ECO:0000313" key="1">
    <source>
        <dbReference type="EMBL" id="CAF2106004.1"/>
    </source>
</evidence>
<gene>
    <name evidence="1" type="ORF">WKI299_LOCUS21361</name>
</gene>
<dbReference type="Gene3D" id="3.30.460.40">
    <property type="match status" value="1"/>
</dbReference>
<name>A0A816TVF7_9BILA</name>
<dbReference type="EMBL" id="CAJNRF010008921">
    <property type="protein sequence ID" value="CAF2106004.1"/>
    <property type="molecule type" value="Genomic_DNA"/>
</dbReference>
<protein>
    <submittedName>
        <fullName evidence="1">Uncharacterized protein</fullName>
    </submittedName>
</protein>
<comment type="caution">
    <text evidence="1">The sequence shown here is derived from an EMBL/GenBank/DDBJ whole genome shotgun (WGS) entry which is preliminary data.</text>
</comment>
<reference evidence="1" key="1">
    <citation type="submission" date="2021-02" db="EMBL/GenBank/DDBJ databases">
        <authorList>
            <person name="Nowell W R."/>
        </authorList>
    </citation>
    <scope>NUCLEOTIDE SEQUENCE</scope>
</reference>
<dbReference type="Proteomes" id="UP000663856">
    <property type="component" value="Unassembled WGS sequence"/>
</dbReference>